<proteinExistence type="predicted"/>
<keyword evidence="3" id="KW-1185">Reference proteome</keyword>
<keyword evidence="1" id="KW-1133">Transmembrane helix</keyword>
<dbReference type="STRING" id="1121899.GCA_000430025_01898"/>
<dbReference type="Proteomes" id="UP000030121">
    <property type="component" value="Unassembled WGS sequence"/>
</dbReference>
<accession>A0A0A2MDR8</accession>
<dbReference type="EMBL" id="JRLW01000005">
    <property type="protein sequence ID" value="KGO89726.1"/>
    <property type="molecule type" value="Genomic_DNA"/>
</dbReference>
<reference evidence="2 3" key="1">
    <citation type="submission" date="2013-09" db="EMBL/GenBank/DDBJ databases">
        <authorList>
            <person name="Zeng Z."/>
            <person name="Chen C."/>
        </authorList>
    </citation>
    <scope>NUCLEOTIDE SEQUENCE [LARGE SCALE GENOMIC DNA]</scope>
    <source>
        <strain evidence="2 3">GH29-5</strain>
    </source>
</reference>
<organism evidence="2 3">
    <name type="scientific">Flavobacterium suncheonense GH29-5 = DSM 17707</name>
    <dbReference type="NCBI Taxonomy" id="1121899"/>
    <lineage>
        <taxon>Bacteria</taxon>
        <taxon>Pseudomonadati</taxon>
        <taxon>Bacteroidota</taxon>
        <taxon>Flavobacteriia</taxon>
        <taxon>Flavobacteriales</taxon>
        <taxon>Flavobacteriaceae</taxon>
        <taxon>Flavobacterium</taxon>
    </lineage>
</organism>
<name>A0A0A2MDR8_9FLAO</name>
<sequence length="133" mass="15510">MGFILAFLALFLFVVVYLVEGFVVLFVGVKNRKWYKVTSRRKFMKAFKVDVFGNYLFADFWNVALSKNGYQFGVFGETLSSCFGKKRLERSLTWFGWLISIVIDVVDFTKWRKGGHCRASIMTDQEIADFLNR</sequence>
<keyword evidence="1" id="KW-0812">Transmembrane</keyword>
<evidence type="ECO:0000256" key="1">
    <source>
        <dbReference type="SAM" id="Phobius"/>
    </source>
</evidence>
<gene>
    <name evidence="2" type="ORF">Q764_05895</name>
</gene>
<feature type="transmembrane region" description="Helical" evidence="1">
    <location>
        <begin position="6"/>
        <end position="29"/>
    </location>
</feature>
<dbReference type="AlphaFoldDB" id="A0A0A2MDR8"/>
<dbReference type="OrthoDB" id="3532303at2"/>
<protein>
    <submittedName>
        <fullName evidence="2">Uncharacterized protein</fullName>
    </submittedName>
</protein>
<evidence type="ECO:0000313" key="2">
    <source>
        <dbReference type="EMBL" id="KGO89726.1"/>
    </source>
</evidence>
<dbReference type="RefSeq" id="WP_026980332.1">
    <property type="nucleotide sequence ID" value="NZ_AUCZ01000008.1"/>
</dbReference>
<comment type="caution">
    <text evidence="2">The sequence shown here is derived from an EMBL/GenBank/DDBJ whole genome shotgun (WGS) entry which is preliminary data.</text>
</comment>
<dbReference type="eggNOG" id="ENOG502ZF97">
    <property type="taxonomic scope" value="Bacteria"/>
</dbReference>
<evidence type="ECO:0000313" key="3">
    <source>
        <dbReference type="Proteomes" id="UP000030121"/>
    </source>
</evidence>
<keyword evidence="1" id="KW-0472">Membrane</keyword>